<protein>
    <submittedName>
        <fullName evidence="1">Unannotated protein</fullName>
    </submittedName>
</protein>
<accession>A0A6J6IG94</accession>
<organism evidence="1">
    <name type="scientific">freshwater metagenome</name>
    <dbReference type="NCBI Taxonomy" id="449393"/>
    <lineage>
        <taxon>unclassified sequences</taxon>
        <taxon>metagenomes</taxon>
        <taxon>ecological metagenomes</taxon>
    </lineage>
</organism>
<dbReference type="AlphaFoldDB" id="A0A6J6IG94"/>
<evidence type="ECO:0000313" key="1">
    <source>
        <dbReference type="EMBL" id="CAB4622098.1"/>
    </source>
</evidence>
<dbReference type="EMBL" id="CAEZVF010000080">
    <property type="protein sequence ID" value="CAB4622098.1"/>
    <property type="molecule type" value="Genomic_DNA"/>
</dbReference>
<sequence>MQVLDDQTGHRTGIRDGIKVSIGGLFRGDLLIGTAGAPALGADVVTCITVFAEV</sequence>
<name>A0A6J6IG94_9ZZZZ</name>
<gene>
    <name evidence="1" type="ORF">UFOPK1939_00634</name>
</gene>
<proteinExistence type="predicted"/>
<reference evidence="1" key="1">
    <citation type="submission" date="2020-05" db="EMBL/GenBank/DDBJ databases">
        <authorList>
            <person name="Chiriac C."/>
            <person name="Salcher M."/>
            <person name="Ghai R."/>
            <person name="Kavagutti S V."/>
        </authorList>
    </citation>
    <scope>NUCLEOTIDE SEQUENCE</scope>
</reference>